<evidence type="ECO:0000256" key="6">
    <source>
        <dbReference type="SAM" id="Phobius"/>
    </source>
</evidence>
<keyword evidence="3 6" id="KW-0812">Transmembrane</keyword>
<dbReference type="EMBL" id="CP002299">
    <property type="protein sequence ID" value="ADP85147.1"/>
    <property type="molecule type" value="Genomic_DNA"/>
</dbReference>
<dbReference type="eggNOG" id="COG2814">
    <property type="taxonomic scope" value="Bacteria"/>
</dbReference>
<dbReference type="PANTHER" id="PTHR23513">
    <property type="entry name" value="INTEGRAL MEMBRANE EFFLUX PROTEIN-RELATED"/>
    <property type="match status" value="1"/>
</dbReference>
<evidence type="ECO:0000256" key="1">
    <source>
        <dbReference type="ARBA" id="ARBA00004651"/>
    </source>
</evidence>
<feature type="transmembrane region" description="Helical" evidence="6">
    <location>
        <begin position="245"/>
        <end position="266"/>
    </location>
</feature>
<feature type="transmembrane region" description="Helical" evidence="6">
    <location>
        <begin position="149"/>
        <end position="171"/>
    </location>
</feature>
<name>E3IZV5_PSEI1</name>
<dbReference type="SUPFAM" id="SSF103473">
    <property type="entry name" value="MFS general substrate transporter"/>
    <property type="match status" value="1"/>
</dbReference>
<feature type="transmembrane region" description="Helical" evidence="6">
    <location>
        <begin position="397"/>
        <end position="418"/>
    </location>
</feature>
<protein>
    <submittedName>
        <fullName evidence="7">Major facilitator superfamily MFS_1</fullName>
    </submittedName>
</protein>
<dbReference type="RefSeq" id="WP_013428257.1">
    <property type="nucleotide sequence ID" value="NC_014666.1"/>
</dbReference>
<evidence type="ECO:0000313" key="8">
    <source>
        <dbReference type="Proteomes" id="UP000002484"/>
    </source>
</evidence>
<dbReference type="Gene3D" id="1.20.1250.20">
    <property type="entry name" value="MFS general substrate transporter like domains"/>
    <property type="match status" value="2"/>
</dbReference>
<feature type="transmembrane region" description="Helical" evidence="6">
    <location>
        <begin position="84"/>
        <end position="106"/>
    </location>
</feature>
<proteinExistence type="predicted"/>
<dbReference type="AlphaFoldDB" id="E3IZV5"/>
<evidence type="ECO:0000256" key="5">
    <source>
        <dbReference type="ARBA" id="ARBA00023136"/>
    </source>
</evidence>
<keyword evidence="5 6" id="KW-0472">Membrane</keyword>
<evidence type="ECO:0000256" key="3">
    <source>
        <dbReference type="ARBA" id="ARBA00022692"/>
    </source>
</evidence>
<evidence type="ECO:0000256" key="2">
    <source>
        <dbReference type="ARBA" id="ARBA00022475"/>
    </source>
</evidence>
<keyword evidence="8" id="KW-1185">Reference proteome</keyword>
<feature type="transmembrane region" description="Helical" evidence="6">
    <location>
        <begin position="368"/>
        <end position="391"/>
    </location>
</feature>
<feature type="transmembrane region" description="Helical" evidence="6">
    <location>
        <begin position="112"/>
        <end position="137"/>
    </location>
</feature>
<feature type="transmembrane region" description="Helical" evidence="6">
    <location>
        <begin position="52"/>
        <end position="72"/>
    </location>
</feature>
<organism evidence="7 8">
    <name type="scientific">Pseudofrankia inefficax (strain DSM 45817 / CECT 9037 / DDB 130130 / EuI1c)</name>
    <name type="common">Frankia inefficax</name>
    <dbReference type="NCBI Taxonomy" id="298654"/>
    <lineage>
        <taxon>Bacteria</taxon>
        <taxon>Bacillati</taxon>
        <taxon>Actinomycetota</taxon>
        <taxon>Actinomycetes</taxon>
        <taxon>Frankiales</taxon>
        <taxon>Frankiaceae</taxon>
        <taxon>Pseudofrankia</taxon>
    </lineage>
</organism>
<gene>
    <name evidence="7" type="ordered locus">FraEuI1c_7183</name>
</gene>
<feature type="transmembrane region" description="Helical" evidence="6">
    <location>
        <begin position="278"/>
        <end position="298"/>
    </location>
</feature>
<dbReference type="InParanoid" id="E3IZV5"/>
<keyword evidence="2" id="KW-1003">Cell membrane</keyword>
<dbReference type="PANTHER" id="PTHR23513:SF17">
    <property type="entry name" value="MEMBRANE PROTEIN"/>
    <property type="match status" value="1"/>
</dbReference>
<keyword evidence="4 6" id="KW-1133">Transmembrane helix</keyword>
<dbReference type="GO" id="GO:0005886">
    <property type="term" value="C:plasma membrane"/>
    <property type="evidence" value="ECO:0007669"/>
    <property type="project" value="UniProtKB-SubCell"/>
</dbReference>
<dbReference type="KEGG" id="fri:FraEuI1c_7183"/>
<evidence type="ECO:0000313" key="7">
    <source>
        <dbReference type="EMBL" id="ADP85147.1"/>
    </source>
</evidence>
<comment type="subcellular location">
    <subcellularLocation>
        <location evidence="1">Cell membrane</location>
        <topology evidence="1">Multi-pass membrane protein</topology>
    </subcellularLocation>
</comment>
<sequence length="461" mass="46750">MARAGKLRELLVVPGFRALYASRLTSQTADGIFQASLVSYVLFSPERATSPGALAAALAIVVLPFSVIGPFAGIVLDRVSRQRVLVYCSLIRAALLAILAVLIAAGHTGADFYVVALAAVSVNRFVLAALSAGLPMVVDLDRLVSADSLSVTSGTVAALVGGGIGTGVRGLTGGHDASVALVAGLAGLAYLGAAATAATLADRRMFGPVEAGGWAGSTEQLRRVAFDLADGARVLWRAGPARRALAALTASRAAYGLVLFMTILLYANYFKGGDGRLWGLAAVAVASGIGTVLAAVATPAVTARIPRARWILIVLVGGGVVEIACGLPYSSVLFVLAGLPLGFSAQASKICVDTIVQEHIPDAYRGRAFSLYDLLFNVAFAGAGAVAALVVPKNGHSPGTIVAAGAGYLLAGVIYYLAARRHTADLRIHMDAAAIGPGTSEPATPAVVVAGTAASPDVSVP</sequence>
<evidence type="ECO:0000256" key="4">
    <source>
        <dbReference type="ARBA" id="ARBA00022989"/>
    </source>
</evidence>
<dbReference type="InterPro" id="IPR036259">
    <property type="entry name" value="MFS_trans_sf"/>
</dbReference>
<reference evidence="7 8" key="1">
    <citation type="submission" date="2010-10" db="EMBL/GenBank/DDBJ databases">
        <title>Complete sequence of Frankia sp. EuI1c.</title>
        <authorList>
            <consortium name="US DOE Joint Genome Institute"/>
            <person name="Lucas S."/>
            <person name="Copeland A."/>
            <person name="Lapidus A."/>
            <person name="Cheng J.-F."/>
            <person name="Bruce D."/>
            <person name="Goodwin L."/>
            <person name="Pitluck S."/>
            <person name="Chertkov O."/>
            <person name="Detter J.C."/>
            <person name="Han C."/>
            <person name="Tapia R."/>
            <person name="Land M."/>
            <person name="Hauser L."/>
            <person name="Jeffries C."/>
            <person name="Kyrpides N."/>
            <person name="Ivanova N."/>
            <person name="Mikhailova N."/>
            <person name="Beauchemin N."/>
            <person name="Sen A."/>
            <person name="Sur S.A."/>
            <person name="Gtari M."/>
            <person name="Wall L."/>
            <person name="Tisa L."/>
            <person name="Woyke T."/>
        </authorList>
    </citation>
    <scope>NUCLEOTIDE SEQUENCE [LARGE SCALE GENOMIC DNA]</scope>
    <source>
        <strain evidence="8">DSM 45817 / CECT 9037 / EuI1c</strain>
    </source>
</reference>
<dbReference type="HOGENOM" id="CLU_052021_0_0_11"/>
<feature type="transmembrane region" description="Helical" evidence="6">
    <location>
        <begin position="310"/>
        <end position="329"/>
    </location>
</feature>
<feature type="transmembrane region" description="Helical" evidence="6">
    <location>
        <begin position="177"/>
        <end position="201"/>
    </location>
</feature>
<accession>E3IZV5</accession>
<dbReference type="STRING" id="298654.FraEuI1c_7183"/>
<dbReference type="Proteomes" id="UP000002484">
    <property type="component" value="Chromosome"/>
</dbReference>